<sequence>MAYRPYKRIDAKAPFSPPRPTLPEGPEETAANHRVMDAGVTDAYRLWCVAELRGTRESADHPDIAVIIAERDRL</sequence>
<gene>
    <name evidence="2" type="ORF">KI387_000735</name>
</gene>
<proteinExistence type="predicted"/>
<feature type="region of interest" description="Disordered" evidence="1">
    <location>
        <begin position="1"/>
        <end position="30"/>
    </location>
</feature>
<keyword evidence="3" id="KW-1185">Reference proteome</keyword>
<accession>A0AA38LP86</accession>
<evidence type="ECO:0000313" key="2">
    <source>
        <dbReference type="EMBL" id="KAH9328627.1"/>
    </source>
</evidence>
<dbReference type="Proteomes" id="UP000824469">
    <property type="component" value="Unassembled WGS sequence"/>
</dbReference>
<evidence type="ECO:0000313" key="3">
    <source>
        <dbReference type="Proteomes" id="UP000824469"/>
    </source>
</evidence>
<protein>
    <submittedName>
        <fullName evidence="2">Uncharacterized protein</fullName>
    </submittedName>
</protein>
<dbReference type="AlphaFoldDB" id="A0AA38LP86"/>
<comment type="caution">
    <text evidence="2">The sequence shown here is derived from an EMBL/GenBank/DDBJ whole genome shotgun (WGS) entry which is preliminary data.</text>
</comment>
<reference evidence="2 3" key="1">
    <citation type="journal article" date="2021" name="Nat. Plants">
        <title>The Taxus genome provides insights into paclitaxel biosynthesis.</title>
        <authorList>
            <person name="Xiong X."/>
            <person name="Gou J."/>
            <person name="Liao Q."/>
            <person name="Li Y."/>
            <person name="Zhou Q."/>
            <person name="Bi G."/>
            <person name="Li C."/>
            <person name="Du R."/>
            <person name="Wang X."/>
            <person name="Sun T."/>
            <person name="Guo L."/>
            <person name="Liang H."/>
            <person name="Lu P."/>
            <person name="Wu Y."/>
            <person name="Zhang Z."/>
            <person name="Ro D.K."/>
            <person name="Shang Y."/>
            <person name="Huang S."/>
            <person name="Yan J."/>
        </authorList>
    </citation>
    <scope>NUCLEOTIDE SEQUENCE [LARGE SCALE GENOMIC DNA]</scope>
    <source>
        <strain evidence="2">Ta-2019</strain>
    </source>
</reference>
<organism evidence="2 3">
    <name type="scientific">Taxus chinensis</name>
    <name type="common">Chinese yew</name>
    <name type="synonym">Taxus wallichiana var. chinensis</name>
    <dbReference type="NCBI Taxonomy" id="29808"/>
    <lineage>
        <taxon>Eukaryota</taxon>
        <taxon>Viridiplantae</taxon>
        <taxon>Streptophyta</taxon>
        <taxon>Embryophyta</taxon>
        <taxon>Tracheophyta</taxon>
        <taxon>Spermatophyta</taxon>
        <taxon>Pinopsida</taxon>
        <taxon>Pinidae</taxon>
        <taxon>Conifers II</taxon>
        <taxon>Cupressales</taxon>
        <taxon>Taxaceae</taxon>
        <taxon>Taxus</taxon>
    </lineage>
</organism>
<dbReference type="EMBL" id="JAHRHJ020000001">
    <property type="protein sequence ID" value="KAH9328627.1"/>
    <property type="molecule type" value="Genomic_DNA"/>
</dbReference>
<name>A0AA38LP86_TAXCH</name>
<evidence type="ECO:0000256" key="1">
    <source>
        <dbReference type="SAM" id="MobiDB-lite"/>
    </source>
</evidence>